<dbReference type="InterPro" id="IPR013783">
    <property type="entry name" value="Ig-like_fold"/>
</dbReference>
<dbReference type="PANTHER" id="PTHR37833">
    <property type="entry name" value="LIPOPROTEIN-RELATED"/>
    <property type="match status" value="1"/>
</dbReference>
<dbReference type="PANTHER" id="PTHR37833:SF1">
    <property type="entry name" value="SIGNAL PEPTIDE PROTEIN"/>
    <property type="match status" value="1"/>
</dbReference>
<dbReference type="Pfam" id="PF07610">
    <property type="entry name" value="DUF1573"/>
    <property type="match status" value="1"/>
</dbReference>
<proteinExistence type="predicted"/>
<gene>
    <name evidence="1" type="ORF">GKE01_03660</name>
</gene>
<dbReference type="AlphaFoldDB" id="A0A6G1Z9T2"/>
<accession>A0A6G1Z9T2</accession>
<evidence type="ECO:0000313" key="1">
    <source>
        <dbReference type="EMBL" id="MRY10565.1"/>
    </source>
</evidence>
<sequence length="292" mass="33465">MNAFCYCILLTIILLSCHNEQKEKTKQITHLVNEWQGKQIVFPENLIFTRYLIDTTDFQIPQSGYKVLIYVDSMGCTGCKLRLHKWKELIEYTDSATQGKVPFLFFLHSKDTNEIHSLLKYEVFDRPVCIDIDDRINKLNKFPADIRCQTFLLDKDNKVAILGNPVYNTAVKDLYLKKITGKDNSNKNIPKTTVEVTQTVIDFGIFDKSETKEITIDIKNTGKTPLVIMDVSTTCGCTVTTYEKQPVQPGESLWVQIKMSPKDTGFFDEVVTIRYNSINNQPVKVKIKGNVQ</sequence>
<dbReference type="InterPro" id="IPR011467">
    <property type="entry name" value="DUF1573"/>
</dbReference>
<reference evidence="1" key="1">
    <citation type="journal article" date="2019" name="Nat. Med.">
        <title>A library of human gut bacterial isolates paired with longitudinal multiomics data enables mechanistic microbiome research.</title>
        <authorList>
            <person name="Poyet M."/>
            <person name="Groussin M."/>
            <person name="Gibbons S.M."/>
            <person name="Avila-Pacheco J."/>
            <person name="Jiang X."/>
            <person name="Kearney S.M."/>
            <person name="Perrotta A.R."/>
            <person name="Berdy B."/>
            <person name="Zhao S."/>
            <person name="Lieberman T.D."/>
            <person name="Swanson P.K."/>
            <person name="Smith M."/>
            <person name="Roesemann S."/>
            <person name="Alexander J.E."/>
            <person name="Rich S.A."/>
            <person name="Livny J."/>
            <person name="Vlamakis H."/>
            <person name="Clish C."/>
            <person name="Bullock K."/>
            <person name="Deik A."/>
            <person name="Scott J."/>
            <person name="Pierce K.A."/>
            <person name="Xavier R.J."/>
            <person name="Alm E.J."/>
        </authorList>
    </citation>
    <scope>NUCLEOTIDE SEQUENCE</scope>
    <source>
        <strain evidence="1">BIOML-A4</strain>
    </source>
</reference>
<dbReference type="RefSeq" id="WP_009860523.1">
    <property type="nucleotide sequence ID" value="NZ_CAJSYT010000005.1"/>
</dbReference>
<protein>
    <submittedName>
        <fullName evidence="1">DUF1573 domain-containing protein</fullName>
    </submittedName>
</protein>
<dbReference type="EMBL" id="WKLP01000003">
    <property type="protein sequence ID" value="MRY10565.1"/>
    <property type="molecule type" value="Genomic_DNA"/>
</dbReference>
<comment type="caution">
    <text evidence="1">The sequence shown here is derived from an EMBL/GenBank/DDBJ whole genome shotgun (WGS) entry which is preliminary data.</text>
</comment>
<name>A0A6G1Z9T2_9BACT</name>
<dbReference type="Gene3D" id="2.60.40.10">
    <property type="entry name" value="Immunoglobulins"/>
    <property type="match status" value="1"/>
</dbReference>
<organism evidence="1">
    <name type="scientific">Parabacteroides goldsteinii</name>
    <dbReference type="NCBI Taxonomy" id="328812"/>
    <lineage>
        <taxon>Bacteria</taxon>
        <taxon>Pseudomonadati</taxon>
        <taxon>Bacteroidota</taxon>
        <taxon>Bacteroidia</taxon>
        <taxon>Bacteroidales</taxon>
        <taxon>Tannerellaceae</taxon>
        <taxon>Parabacteroides</taxon>
    </lineage>
</organism>